<accession>A0AAQ3RFK5</accession>
<gene>
    <name evidence="2" type="ORF">V8G54_037655</name>
</gene>
<proteinExistence type="predicted"/>
<dbReference type="Proteomes" id="UP001374535">
    <property type="component" value="Chromosome 11"/>
</dbReference>
<feature type="compositionally biased region" description="Basic and acidic residues" evidence="1">
    <location>
        <begin position="49"/>
        <end position="63"/>
    </location>
</feature>
<keyword evidence="3" id="KW-1185">Reference proteome</keyword>
<name>A0AAQ3RFK5_VIGMU</name>
<organism evidence="2 3">
    <name type="scientific">Vigna mungo</name>
    <name type="common">Black gram</name>
    <name type="synonym">Phaseolus mungo</name>
    <dbReference type="NCBI Taxonomy" id="3915"/>
    <lineage>
        <taxon>Eukaryota</taxon>
        <taxon>Viridiplantae</taxon>
        <taxon>Streptophyta</taxon>
        <taxon>Embryophyta</taxon>
        <taxon>Tracheophyta</taxon>
        <taxon>Spermatophyta</taxon>
        <taxon>Magnoliopsida</taxon>
        <taxon>eudicotyledons</taxon>
        <taxon>Gunneridae</taxon>
        <taxon>Pentapetalae</taxon>
        <taxon>rosids</taxon>
        <taxon>fabids</taxon>
        <taxon>Fabales</taxon>
        <taxon>Fabaceae</taxon>
        <taxon>Papilionoideae</taxon>
        <taxon>50 kb inversion clade</taxon>
        <taxon>NPAAA clade</taxon>
        <taxon>indigoferoid/millettioid clade</taxon>
        <taxon>Phaseoleae</taxon>
        <taxon>Vigna</taxon>
    </lineage>
</organism>
<protein>
    <submittedName>
        <fullName evidence="2">Uncharacterized protein</fullName>
    </submittedName>
</protein>
<feature type="region of interest" description="Disordered" evidence="1">
    <location>
        <begin position="29"/>
        <end position="122"/>
    </location>
</feature>
<feature type="compositionally biased region" description="Basic and acidic residues" evidence="1">
    <location>
        <begin position="29"/>
        <end position="42"/>
    </location>
</feature>
<dbReference type="EMBL" id="CP144690">
    <property type="protein sequence ID" value="WVY92141.1"/>
    <property type="molecule type" value="Genomic_DNA"/>
</dbReference>
<sequence length="122" mass="14376">MHLCIRRYYSYERKALVLVLEAQERGREAFNAKSIDHEKERGILGTARGRRESEAQSKARERSFNTFWERRRRGHETEENHEQQAGLGDPPLDEVIEKLNREKAKADDADIEEIDHNDKTEL</sequence>
<reference evidence="2 3" key="1">
    <citation type="journal article" date="2023" name="Life. Sci Alliance">
        <title>Evolutionary insights into 3D genome organization and epigenetic landscape of Vigna mungo.</title>
        <authorList>
            <person name="Junaid A."/>
            <person name="Singh B."/>
            <person name="Bhatia S."/>
        </authorList>
    </citation>
    <scope>NUCLEOTIDE SEQUENCE [LARGE SCALE GENOMIC DNA]</scope>
    <source>
        <strain evidence="2">Urdbean</strain>
    </source>
</reference>
<evidence type="ECO:0000313" key="3">
    <source>
        <dbReference type="Proteomes" id="UP001374535"/>
    </source>
</evidence>
<dbReference type="AlphaFoldDB" id="A0AAQ3RFK5"/>
<evidence type="ECO:0000313" key="2">
    <source>
        <dbReference type="EMBL" id="WVY92141.1"/>
    </source>
</evidence>
<feature type="compositionally biased region" description="Basic and acidic residues" evidence="1">
    <location>
        <begin position="95"/>
        <end position="122"/>
    </location>
</feature>
<evidence type="ECO:0000256" key="1">
    <source>
        <dbReference type="SAM" id="MobiDB-lite"/>
    </source>
</evidence>